<accession>A0A225V9I2</accession>
<evidence type="ECO:0000313" key="3">
    <source>
        <dbReference type="EMBL" id="OWZ01538.1"/>
    </source>
</evidence>
<dbReference type="Proteomes" id="UP000198211">
    <property type="component" value="Unassembled WGS sequence"/>
</dbReference>
<keyword evidence="1" id="KW-0175">Coiled coil</keyword>
<gene>
    <name evidence="3" type="ORF">PHMEG_00027051</name>
</gene>
<feature type="region of interest" description="Disordered" evidence="2">
    <location>
        <begin position="211"/>
        <end position="377"/>
    </location>
</feature>
<keyword evidence="4" id="KW-1185">Reference proteome</keyword>
<feature type="compositionally biased region" description="Low complexity" evidence="2">
    <location>
        <begin position="214"/>
        <end position="233"/>
    </location>
</feature>
<feature type="non-terminal residue" evidence="3">
    <location>
        <position position="1"/>
    </location>
</feature>
<name>A0A225V9I2_9STRA</name>
<evidence type="ECO:0000256" key="1">
    <source>
        <dbReference type="SAM" id="Coils"/>
    </source>
</evidence>
<protein>
    <submittedName>
        <fullName evidence="3">Uncharacterized protein</fullName>
    </submittedName>
</protein>
<dbReference type="EMBL" id="NBNE01006777">
    <property type="protein sequence ID" value="OWZ01538.1"/>
    <property type="molecule type" value="Genomic_DNA"/>
</dbReference>
<feature type="compositionally biased region" description="Low complexity" evidence="2">
    <location>
        <begin position="361"/>
        <end position="374"/>
    </location>
</feature>
<reference evidence="4" key="1">
    <citation type="submission" date="2017-03" db="EMBL/GenBank/DDBJ databases">
        <title>Phytopthora megakarya and P. palmivora, two closely related causual agents of cacao black pod achieved similar genome size and gene model numbers by different mechanisms.</title>
        <authorList>
            <person name="Ali S."/>
            <person name="Shao J."/>
            <person name="Larry D.J."/>
            <person name="Kronmiller B."/>
            <person name="Shen D."/>
            <person name="Strem M.D."/>
            <person name="Melnick R.L."/>
            <person name="Guiltinan M.J."/>
            <person name="Tyler B.M."/>
            <person name="Meinhardt L.W."/>
            <person name="Bailey B.A."/>
        </authorList>
    </citation>
    <scope>NUCLEOTIDE SEQUENCE [LARGE SCALE GENOMIC DNA]</scope>
    <source>
        <strain evidence="4">zdho120</strain>
    </source>
</reference>
<comment type="caution">
    <text evidence="3">The sequence shown here is derived from an EMBL/GenBank/DDBJ whole genome shotgun (WGS) entry which is preliminary data.</text>
</comment>
<sequence length="692" mass="78592">LAAEVNSIAGQRELAALLGQFPLDRLAERMINSFSFIRRLLAKIRHLQAASEADSNGTLSSETLVARDNFDIMRREWTVMCRHWGQRVRSLERARIDSENFLRQGHHATESRHQTRITELTDQVVQLQAQLRDSEAARQAAERRAEERVLGVNALVDLLMGNKPKINVMFNWVRLWALLHHFAKGTPIPEGWLTNINVVALDDPRCECPEYVKPSPRTGNGNSSSGSSSSRRPSVLDLSPPARNKRDSTSGSRTGNRKRKASGARDVPLAKRASLSSEGVQKRKQSTRETEALQAKLPESSDDEVQDPSYELSQAELDQAARAEADADNDNLREPKTQKTRDKGSGSKSDGTSERFEYRSPKSSKSRVSPKSGGSLRGRKIPVLSLATFLRRARVEVPSEGLRRIRSKLAKLNYDDLRGEHLDMVEAACRETHVSYCIFGILVKFNSYRQAQGYPDFEPHKPDIHNLKARWDVDAYQALVYVPEPVHGHPARDEDGEYIRAPWSVMFHYRVTVFYFHEVRDLNSETLDGIKDYVDFMRINVKTWWAILHWLTISFVGRDVADEDASRDLYEERRRDVKRLRAQYEALLKRLFAIPGFPKTLLYEPGLWTLPVCACHWILKDPERSPLIRRGVADYAAQLDDLDGEDPVRTQWAAAHSDNDILATVPTFMHPLIMQPEHRARNVIPLSAASQA</sequence>
<organism evidence="3 4">
    <name type="scientific">Phytophthora megakarya</name>
    <dbReference type="NCBI Taxonomy" id="4795"/>
    <lineage>
        <taxon>Eukaryota</taxon>
        <taxon>Sar</taxon>
        <taxon>Stramenopiles</taxon>
        <taxon>Oomycota</taxon>
        <taxon>Peronosporomycetes</taxon>
        <taxon>Peronosporales</taxon>
        <taxon>Peronosporaceae</taxon>
        <taxon>Phytophthora</taxon>
    </lineage>
</organism>
<feature type="coiled-coil region" evidence="1">
    <location>
        <begin position="110"/>
        <end position="144"/>
    </location>
</feature>
<feature type="compositionally biased region" description="Basic and acidic residues" evidence="2">
    <location>
        <begin position="319"/>
        <end position="360"/>
    </location>
</feature>
<proteinExistence type="predicted"/>
<evidence type="ECO:0000256" key="2">
    <source>
        <dbReference type="SAM" id="MobiDB-lite"/>
    </source>
</evidence>
<dbReference type="AlphaFoldDB" id="A0A225V9I2"/>
<evidence type="ECO:0000313" key="4">
    <source>
        <dbReference type="Proteomes" id="UP000198211"/>
    </source>
</evidence>